<organism evidence="11 12">
    <name type="scientific">Pinctada imbricata</name>
    <name type="common">Atlantic pearl-oyster</name>
    <name type="synonym">Pinctada martensii</name>
    <dbReference type="NCBI Taxonomy" id="66713"/>
    <lineage>
        <taxon>Eukaryota</taxon>
        <taxon>Metazoa</taxon>
        <taxon>Spiralia</taxon>
        <taxon>Lophotrochozoa</taxon>
        <taxon>Mollusca</taxon>
        <taxon>Bivalvia</taxon>
        <taxon>Autobranchia</taxon>
        <taxon>Pteriomorphia</taxon>
        <taxon>Pterioida</taxon>
        <taxon>Pterioidea</taxon>
        <taxon>Pteriidae</taxon>
        <taxon>Pinctada</taxon>
    </lineage>
</organism>
<dbReference type="GO" id="GO:0046983">
    <property type="term" value="F:protein dimerization activity"/>
    <property type="evidence" value="ECO:0007669"/>
    <property type="project" value="InterPro"/>
</dbReference>
<evidence type="ECO:0000259" key="10">
    <source>
        <dbReference type="PROSITE" id="PS50808"/>
    </source>
</evidence>
<keyword evidence="12" id="KW-1185">Reference proteome</keyword>
<dbReference type="GO" id="GO:0005634">
    <property type="term" value="C:nucleus"/>
    <property type="evidence" value="ECO:0007669"/>
    <property type="project" value="UniProtKB-SubCell"/>
</dbReference>
<dbReference type="Proteomes" id="UP001186944">
    <property type="component" value="Unassembled WGS sequence"/>
</dbReference>
<dbReference type="Gene3D" id="1.10.10.1070">
    <property type="entry name" value="Zinc finger, BED domain-containing"/>
    <property type="match status" value="1"/>
</dbReference>
<dbReference type="PANTHER" id="PTHR46481:SF10">
    <property type="entry name" value="ZINC FINGER BED DOMAIN-CONTAINING PROTEIN 39"/>
    <property type="match status" value="1"/>
</dbReference>
<dbReference type="PROSITE" id="PS50808">
    <property type="entry name" value="ZF_BED"/>
    <property type="match status" value="1"/>
</dbReference>
<dbReference type="Pfam" id="PF02892">
    <property type="entry name" value="zf-BED"/>
    <property type="match status" value="1"/>
</dbReference>
<evidence type="ECO:0000256" key="4">
    <source>
        <dbReference type="ARBA" id="ARBA00022833"/>
    </source>
</evidence>
<accession>A0AA88XXC9</accession>
<protein>
    <recommendedName>
        <fullName evidence="10">BED-type domain-containing protein</fullName>
    </recommendedName>
</protein>
<keyword evidence="5" id="KW-0805">Transcription regulation</keyword>
<gene>
    <name evidence="11" type="ORF">FSP39_024354</name>
</gene>
<comment type="caution">
    <text evidence="11">The sequence shown here is derived from an EMBL/GenBank/DDBJ whole genome shotgun (WGS) entry which is preliminary data.</text>
</comment>
<dbReference type="Pfam" id="PF05699">
    <property type="entry name" value="Dimer_Tnp_hAT"/>
    <property type="match status" value="1"/>
</dbReference>
<keyword evidence="4" id="KW-0862">Zinc</keyword>
<dbReference type="EMBL" id="VSWD01000011">
    <property type="protein sequence ID" value="KAK3088836.1"/>
    <property type="molecule type" value="Genomic_DNA"/>
</dbReference>
<keyword evidence="7" id="KW-0804">Transcription</keyword>
<dbReference type="GO" id="GO:0009791">
    <property type="term" value="P:post-embryonic development"/>
    <property type="evidence" value="ECO:0007669"/>
    <property type="project" value="UniProtKB-ARBA"/>
</dbReference>
<evidence type="ECO:0000256" key="3">
    <source>
        <dbReference type="ARBA" id="ARBA00022771"/>
    </source>
</evidence>
<dbReference type="InterPro" id="IPR052035">
    <property type="entry name" value="ZnF_BED_domain_contain"/>
</dbReference>
<dbReference type="InterPro" id="IPR008906">
    <property type="entry name" value="HATC_C_dom"/>
</dbReference>
<dbReference type="PANTHER" id="PTHR46481">
    <property type="entry name" value="ZINC FINGER BED DOMAIN-CONTAINING PROTEIN 4"/>
    <property type="match status" value="1"/>
</dbReference>
<evidence type="ECO:0000256" key="5">
    <source>
        <dbReference type="ARBA" id="ARBA00023015"/>
    </source>
</evidence>
<keyword evidence="8" id="KW-0539">Nucleus</keyword>
<sequence length="579" mass="65641">MPPPTSKAWNYFKRTADSKTVKCKLCETELTYTGGTTNMLNHLRLKHNTGIEHENTPQKQPSMAEFVRSPRSRHLSGTKAEEITRAIVNMVVQDYMPLRIVEGSGFKNLMSLIAPEYSVPSRNTIKARIDKVYDEEKSKLLVELRDVETVALTTDTWTSNSTTSYITVTEHHIDKNWEMKSNVLVTREMPERHTGDNLAEKIKSCVSEFELGGKVTDVVHDNARNMNAAGEKCPDWNDENCFGHTLQLCIKPALEINSVSKLIARSRKLVGHFKHSTTITAEMRNRQKMFNLPQHELIQDVPTRWNSTQLMLERLVEQRRVITDVMLDTSVTKKSDAYMLLKDSEWEAASELSSVLYHLTKVTTYMSTESCVSASVTYPIVCGLLQKHLGSDDDDSPLITKVKETIAGELRSRFAPYDIETASTTPVVASFLDPRHKHLSYMSAAQRQSIEETIESLLEEVPLKPAASNALCAPKKPKVQRVLDFLIDNNESSSESEVAMYKRDRIDPEVDPLEWWKTYSSKYPRLSVLAHRYLAVPGTSVPSERIFSTAGLILTKLRNRLSPSCVDKIIFRNKNKLSE</sequence>
<evidence type="ECO:0000256" key="2">
    <source>
        <dbReference type="ARBA" id="ARBA00022723"/>
    </source>
</evidence>
<keyword evidence="3 9" id="KW-0863">Zinc-finger</keyword>
<dbReference type="SUPFAM" id="SSF140996">
    <property type="entry name" value="Hermes dimerisation domain"/>
    <property type="match status" value="1"/>
</dbReference>
<evidence type="ECO:0000256" key="6">
    <source>
        <dbReference type="ARBA" id="ARBA00023125"/>
    </source>
</evidence>
<dbReference type="SMART" id="SM00614">
    <property type="entry name" value="ZnF_BED"/>
    <property type="match status" value="1"/>
</dbReference>
<evidence type="ECO:0000256" key="7">
    <source>
        <dbReference type="ARBA" id="ARBA00023163"/>
    </source>
</evidence>
<evidence type="ECO:0000256" key="9">
    <source>
        <dbReference type="PROSITE-ProRule" id="PRU00027"/>
    </source>
</evidence>
<dbReference type="InterPro" id="IPR012337">
    <property type="entry name" value="RNaseH-like_sf"/>
</dbReference>
<keyword evidence="2" id="KW-0479">Metal-binding</keyword>
<keyword evidence="6" id="KW-0238">DNA-binding</keyword>
<dbReference type="AlphaFoldDB" id="A0AA88XXC9"/>
<dbReference type="InterPro" id="IPR036236">
    <property type="entry name" value="Znf_C2H2_sf"/>
</dbReference>
<dbReference type="SUPFAM" id="SSF57667">
    <property type="entry name" value="beta-beta-alpha zinc fingers"/>
    <property type="match status" value="1"/>
</dbReference>
<dbReference type="GO" id="GO:0008270">
    <property type="term" value="F:zinc ion binding"/>
    <property type="evidence" value="ECO:0007669"/>
    <property type="project" value="UniProtKB-KW"/>
</dbReference>
<comment type="subcellular location">
    <subcellularLocation>
        <location evidence="1">Nucleus</location>
    </subcellularLocation>
</comment>
<evidence type="ECO:0000256" key="1">
    <source>
        <dbReference type="ARBA" id="ARBA00004123"/>
    </source>
</evidence>
<reference evidence="11" key="1">
    <citation type="submission" date="2019-08" db="EMBL/GenBank/DDBJ databases">
        <title>The improved chromosome-level genome for the pearl oyster Pinctada fucata martensii using PacBio sequencing and Hi-C.</title>
        <authorList>
            <person name="Zheng Z."/>
        </authorList>
    </citation>
    <scope>NUCLEOTIDE SEQUENCE</scope>
    <source>
        <strain evidence="11">ZZ-2019</strain>
        <tissue evidence="11">Adductor muscle</tissue>
    </source>
</reference>
<name>A0AA88XXC9_PINIB</name>
<evidence type="ECO:0000256" key="8">
    <source>
        <dbReference type="ARBA" id="ARBA00023242"/>
    </source>
</evidence>
<evidence type="ECO:0000313" key="12">
    <source>
        <dbReference type="Proteomes" id="UP001186944"/>
    </source>
</evidence>
<feature type="domain" description="BED-type" evidence="10">
    <location>
        <begin position="3"/>
        <end position="54"/>
    </location>
</feature>
<dbReference type="GO" id="GO:0003677">
    <property type="term" value="F:DNA binding"/>
    <property type="evidence" value="ECO:0007669"/>
    <property type="project" value="UniProtKB-KW"/>
</dbReference>
<evidence type="ECO:0000313" key="11">
    <source>
        <dbReference type="EMBL" id="KAK3088836.1"/>
    </source>
</evidence>
<proteinExistence type="predicted"/>
<dbReference type="InterPro" id="IPR003656">
    <property type="entry name" value="Znf_BED"/>
</dbReference>
<dbReference type="SUPFAM" id="SSF53098">
    <property type="entry name" value="Ribonuclease H-like"/>
    <property type="match status" value="1"/>
</dbReference>